<organism evidence="2">
    <name type="scientific">Rhipicephalus pulchellus</name>
    <name type="common">Yellow backed tick</name>
    <name type="synonym">Dermacentor pulchellus</name>
    <dbReference type="NCBI Taxonomy" id="72859"/>
    <lineage>
        <taxon>Eukaryota</taxon>
        <taxon>Metazoa</taxon>
        <taxon>Ecdysozoa</taxon>
        <taxon>Arthropoda</taxon>
        <taxon>Chelicerata</taxon>
        <taxon>Arachnida</taxon>
        <taxon>Acari</taxon>
        <taxon>Parasitiformes</taxon>
        <taxon>Ixodida</taxon>
        <taxon>Ixodoidea</taxon>
        <taxon>Ixodidae</taxon>
        <taxon>Rhipicephalinae</taxon>
        <taxon>Rhipicephalus</taxon>
        <taxon>Rhipicephalus</taxon>
    </lineage>
</organism>
<evidence type="ECO:0000256" key="1">
    <source>
        <dbReference type="SAM" id="MobiDB-lite"/>
    </source>
</evidence>
<protein>
    <submittedName>
        <fullName evidence="2">Uncharacterized protein</fullName>
    </submittedName>
</protein>
<feature type="compositionally biased region" description="Basic residues" evidence="1">
    <location>
        <begin position="96"/>
        <end position="108"/>
    </location>
</feature>
<evidence type="ECO:0000313" key="2">
    <source>
        <dbReference type="EMBL" id="JAA63172.1"/>
    </source>
</evidence>
<sequence>QNKRFDTIDQGHKNFRIAVLGCDFVTTEVLGMFFSQIYVRASTSATSTVAHVDAVRPDSFAKTVIAFFRSSSTFHGMSDARGRHVIVQRPQPASTRSKKKKAWRQCPQ</sequence>
<feature type="non-terminal residue" evidence="2">
    <location>
        <position position="1"/>
    </location>
</feature>
<dbReference type="EMBL" id="GACK01001862">
    <property type="protein sequence ID" value="JAA63172.1"/>
    <property type="molecule type" value="mRNA"/>
</dbReference>
<feature type="region of interest" description="Disordered" evidence="1">
    <location>
        <begin position="81"/>
        <end position="108"/>
    </location>
</feature>
<proteinExistence type="evidence at transcript level"/>
<reference evidence="2" key="1">
    <citation type="submission" date="2012-11" db="EMBL/GenBank/DDBJ databases">
        <authorList>
            <person name="Lucero-Rivera Y.E."/>
            <person name="Tovar-Ramirez D."/>
        </authorList>
    </citation>
    <scope>NUCLEOTIDE SEQUENCE</scope>
    <source>
        <tissue evidence="2">Salivary gland</tissue>
    </source>
</reference>
<dbReference type="AlphaFoldDB" id="L7MH77"/>
<name>L7MH77_RHIPC</name>
<reference evidence="2" key="2">
    <citation type="journal article" date="2015" name="J. Proteomics">
        <title>Sexual differences in the sialomes of the zebra tick, Rhipicephalus pulchellus.</title>
        <authorList>
            <person name="Tan A.W."/>
            <person name="Francischetti I.M."/>
            <person name="Slovak M."/>
            <person name="Kini R.M."/>
            <person name="Ribeiro J.M."/>
        </authorList>
    </citation>
    <scope>NUCLEOTIDE SEQUENCE</scope>
    <source>
        <tissue evidence="2">Salivary gland</tissue>
    </source>
</reference>
<accession>L7MH77</accession>